<keyword evidence="4" id="KW-0460">Magnesium</keyword>
<reference evidence="8 9" key="1">
    <citation type="submission" date="2014-04" db="EMBL/GenBank/DDBJ databases">
        <authorList>
            <consortium name="DOE Joint Genome Institute"/>
            <person name="Kuo A."/>
            <person name="Martino E."/>
            <person name="Perotto S."/>
            <person name="Kohler A."/>
            <person name="Nagy L.G."/>
            <person name="Floudas D."/>
            <person name="Copeland A."/>
            <person name="Barry K.W."/>
            <person name="Cichocki N."/>
            <person name="Veneault-Fourrey C."/>
            <person name="LaButti K."/>
            <person name="Lindquist E.A."/>
            <person name="Lipzen A."/>
            <person name="Lundell T."/>
            <person name="Morin E."/>
            <person name="Murat C."/>
            <person name="Sun H."/>
            <person name="Tunlid A."/>
            <person name="Henrissat B."/>
            <person name="Grigoriev I.V."/>
            <person name="Hibbett D.S."/>
            <person name="Martin F."/>
            <person name="Nordberg H.P."/>
            <person name="Cantor M.N."/>
            <person name="Hua S.X."/>
        </authorList>
    </citation>
    <scope>NUCLEOTIDE SEQUENCE [LARGE SCALE GENOMIC DNA]</scope>
    <source>
        <strain evidence="8 9">Zn</strain>
    </source>
</reference>
<evidence type="ECO:0000256" key="3">
    <source>
        <dbReference type="ARBA" id="ARBA00022723"/>
    </source>
</evidence>
<dbReference type="InterPro" id="IPR054708">
    <property type="entry name" value="MTPAP-like_central"/>
</dbReference>
<dbReference type="OrthoDB" id="273917at2759"/>
<dbReference type="Pfam" id="PF22600">
    <property type="entry name" value="MTPAP-like_central"/>
    <property type="match status" value="1"/>
</dbReference>
<dbReference type="AlphaFoldDB" id="A0A0C3HGB2"/>
<evidence type="ECO:0000313" key="8">
    <source>
        <dbReference type="EMBL" id="KIN02135.1"/>
    </source>
</evidence>
<dbReference type="SUPFAM" id="SSF81631">
    <property type="entry name" value="PAP/OAS1 substrate-binding domain"/>
    <property type="match status" value="1"/>
</dbReference>
<evidence type="ECO:0000256" key="2">
    <source>
        <dbReference type="ARBA" id="ARBA00012388"/>
    </source>
</evidence>
<evidence type="ECO:0000256" key="4">
    <source>
        <dbReference type="ARBA" id="ARBA00022842"/>
    </source>
</evidence>
<dbReference type="GO" id="GO:0031123">
    <property type="term" value="P:RNA 3'-end processing"/>
    <property type="evidence" value="ECO:0007669"/>
    <property type="project" value="TreeGrafter"/>
</dbReference>
<evidence type="ECO:0000259" key="6">
    <source>
        <dbReference type="Pfam" id="PF03828"/>
    </source>
</evidence>
<evidence type="ECO:0000313" key="9">
    <source>
        <dbReference type="Proteomes" id="UP000054321"/>
    </source>
</evidence>
<keyword evidence="3" id="KW-0479">Metal-binding</keyword>
<accession>A0A0C3HGB2</accession>
<reference evidence="9" key="2">
    <citation type="submission" date="2015-01" db="EMBL/GenBank/DDBJ databases">
        <title>Evolutionary Origins and Diversification of the Mycorrhizal Mutualists.</title>
        <authorList>
            <consortium name="DOE Joint Genome Institute"/>
            <consortium name="Mycorrhizal Genomics Consortium"/>
            <person name="Kohler A."/>
            <person name="Kuo A."/>
            <person name="Nagy L.G."/>
            <person name="Floudas D."/>
            <person name="Copeland A."/>
            <person name="Barry K.W."/>
            <person name="Cichocki N."/>
            <person name="Veneault-Fourrey C."/>
            <person name="LaButti K."/>
            <person name="Lindquist E.A."/>
            <person name="Lipzen A."/>
            <person name="Lundell T."/>
            <person name="Morin E."/>
            <person name="Murat C."/>
            <person name="Riley R."/>
            <person name="Ohm R."/>
            <person name="Sun H."/>
            <person name="Tunlid A."/>
            <person name="Henrissat B."/>
            <person name="Grigoriev I.V."/>
            <person name="Hibbett D.S."/>
            <person name="Martin F."/>
        </authorList>
    </citation>
    <scope>NUCLEOTIDE SEQUENCE [LARGE SCALE GENOMIC DNA]</scope>
    <source>
        <strain evidence="9">Zn</strain>
    </source>
</reference>
<dbReference type="GO" id="GO:0003729">
    <property type="term" value="F:mRNA binding"/>
    <property type="evidence" value="ECO:0007669"/>
    <property type="project" value="TreeGrafter"/>
</dbReference>
<dbReference type="InParanoid" id="A0A0C3HGB2"/>
<feature type="domain" description="Poly(A) RNA polymerase mitochondrial-like central palm" evidence="7">
    <location>
        <begin position="451"/>
        <end position="588"/>
    </location>
</feature>
<dbReference type="InterPro" id="IPR045862">
    <property type="entry name" value="Trf4-like"/>
</dbReference>
<dbReference type="EC" id="2.7.7.19" evidence="2"/>
<dbReference type="GO" id="GO:0031499">
    <property type="term" value="C:TRAMP complex"/>
    <property type="evidence" value="ECO:0007669"/>
    <property type="project" value="TreeGrafter"/>
</dbReference>
<gene>
    <name evidence="8" type="ORF">OIDMADRAFT_144735</name>
</gene>
<dbReference type="GO" id="GO:0043634">
    <property type="term" value="P:polyadenylation-dependent ncRNA catabolic process"/>
    <property type="evidence" value="ECO:0007669"/>
    <property type="project" value="TreeGrafter"/>
</dbReference>
<dbReference type="InterPro" id="IPR043519">
    <property type="entry name" value="NT_sf"/>
</dbReference>
<feature type="compositionally biased region" description="Pro residues" evidence="5">
    <location>
        <begin position="1"/>
        <end position="15"/>
    </location>
</feature>
<feature type="compositionally biased region" description="Acidic residues" evidence="5">
    <location>
        <begin position="200"/>
        <end position="218"/>
    </location>
</feature>
<feature type="compositionally biased region" description="Basic residues" evidence="5">
    <location>
        <begin position="257"/>
        <end position="270"/>
    </location>
</feature>
<keyword evidence="9" id="KW-1185">Reference proteome</keyword>
<sequence length="784" mass="87830">MSRLPPLPPGLPPKPVSDSYRPGPPLHENYFPRQERLDRSAQPMYQFGRGFDSRDSYRPRSPPRYNRDNYGPAIPASNAPGRPQGDAYRPPSSGFSFRYDAPPSISSRQTDSWRPASPPRHHGHGQENNRGFRPDDPASRRPHPRNGGQRSGPGHRGRGGPRMASNREFLRGNRAPTPELMPGMEADDGNEVKYRRAEDLSDSDEAEMDMSDNEDGDDQPAKKRAKVELQIGDGNNTHKWSNPDPYTVLPPPDESQKKKKDVLKLIRKARVSTGSGKAKTDTEPGDFISLDFGEDSDDKEDLEPGPSGMGVAGAPSGPRALLQQRQGPLSAKSQKVQAPLNDIANMVSDGRRTLDLTRDDNLGSRKRNVYDEIKQDSSALDTRLDPNLGGRKRNVRDEILNPPPIIHKMTKGKPPKVGGQILKEWKPSTGEMATPWHVKDHSDTASMGVWLHKEIIDFYEYVRPREFEDFVRTKLVDNLRFKLKEAFPNADIHSFGSFPARLYLPTADMDLVCVSDEYMRTGRKVLGQNSRDIRRFADFIRKSNLSIFGTVDMILKAKVPLVKYIDRITGLKVDISFENTTGLVANTTFQNWKSQYPAMPVLVTLIKHLLAMRGLNEPVNGGIGGFSVTCLVVSLLQNMPQVQSRSMIPEHHLGEIFMEFLDLYGNQFDVDKTAIQFDPPGYVSKALVGNSVYRSGVQHKFSIIDPNNPENDISGGSSNTATIREFFSQAYNSLQSRMGELQYSPMRKDECLLSCILAGNYKSFKMQRDHLRHIYDTLYGAALA</sequence>
<dbReference type="GO" id="GO:0046872">
    <property type="term" value="F:metal ion binding"/>
    <property type="evidence" value="ECO:0007669"/>
    <property type="project" value="UniProtKB-KW"/>
</dbReference>
<evidence type="ECO:0000259" key="7">
    <source>
        <dbReference type="Pfam" id="PF22600"/>
    </source>
</evidence>
<dbReference type="EMBL" id="KN832875">
    <property type="protein sequence ID" value="KIN02135.1"/>
    <property type="molecule type" value="Genomic_DNA"/>
</dbReference>
<dbReference type="PANTHER" id="PTHR23092:SF15">
    <property type="entry name" value="INACTIVE NON-CANONICAL POLY(A) RNA POLYMERASE PROTEIN TRF4-2-RELATED"/>
    <property type="match status" value="1"/>
</dbReference>
<feature type="domain" description="PAP-associated" evidence="6">
    <location>
        <begin position="652"/>
        <end position="711"/>
    </location>
</feature>
<feature type="region of interest" description="Disordered" evidence="5">
    <location>
        <begin position="1"/>
        <end position="320"/>
    </location>
</feature>
<comment type="similarity">
    <text evidence="1">Belongs to the DNA polymerase type-B-like family.</text>
</comment>
<dbReference type="InterPro" id="IPR002058">
    <property type="entry name" value="PAP_assoc"/>
</dbReference>
<feature type="compositionally biased region" description="Basic and acidic residues" evidence="5">
    <location>
        <begin position="190"/>
        <end position="199"/>
    </location>
</feature>
<dbReference type="CDD" id="cd05402">
    <property type="entry name" value="NT_PAP_TUTase"/>
    <property type="match status" value="1"/>
</dbReference>
<dbReference type="Proteomes" id="UP000054321">
    <property type="component" value="Unassembled WGS sequence"/>
</dbReference>
<dbReference type="GO" id="GO:1990817">
    <property type="term" value="F:poly(A) RNA polymerase activity"/>
    <property type="evidence" value="ECO:0007669"/>
    <property type="project" value="UniProtKB-EC"/>
</dbReference>
<dbReference type="HOGENOM" id="CLU_013572_2_0_1"/>
<dbReference type="PANTHER" id="PTHR23092">
    <property type="entry name" value="POLY(A) RNA POLYMERASE"/>
    <property type="match status" value="1"/>
</dbReference>
<dbReference type="GO" id="GO:0010605">
    <property type="term" value="P:negative regulation of macromolecule metabolic process"/>
    <property type="evidence" value="ECO:0007669"/>
    <property type="project" value="UniProtKB-ARBA"/>
</dbReference>
<proteinExistence type="inferred from homology"/>
<organism evidence="8 9">
    <name type="scientific">Oidiodendron maius (strain Zn)</name>
    <dbReference type="NCBI Taxonomy" id="913774"/>
    <lineage>
        <taxon>Eukaryota</taxon>
        <taxon>Fungi</taxon>
        <taxon>Dikarya</taxon>
        <taxon>Ascomycota</taxon>
        <taxon>Pezizomycotina</taxon>
        <taxon>Leotiomycetes</taxon>
        <taxon>Leotiomycetes incertae sedis</taxon>
        <taxon>Myxotrichaceae</taxon>
        <taxon>Oidiodendron</taxon>
    </lineage>
</organism>
<dbReference type="GO" id="GO:0005730">
    <property type="term" value="C:nucleolus"/>
    <property type="evidence" value="ECO:0007669"/>
    <property type="project" value="TreeGrafter"/>
</dbReference>
<dbReference type="Gene3D" id="1.10.1410.10">
    <property type="match status" value="1"/>
</dbReference>
<evidence type="ECO:0000256" key="1">
    <source>
        <dbReference type="ARBA" id="ARBA00008593"/>
    </source>
</evidence>
<dbReference type="SUPFAM" id="SSF81301">
    <property type="entry name" value="Nucleotidyltransferase"/>
    <property type="match status" value="1"/>
</dbReference>
<feature type="compositionally biased region" description="Acidic residues" evidence="5">
    <location>
        <begin position="292"/>
        <end position="303"/>
    </location>
</feature>
<protein>
    <recommendedName>
        <fullName evidence="2">polynucleotide adenylyltransferase</fullName>
        <ecNumber evidence="2">2.7.7.19</ecNumber>
    </recommendedName>
</protein>
<feature type="compositionally biased region" description="Basic and acidic residues" evidence="5">
    <location>
        <begin position="124"/>
        <end position="139"/>
    </location>
</feature>
<dbReference type="Pfam" id="PF03828">
    <property type="entry name" value="PAP_assoc"/>
    <property type="match status" value="1"/>
</dbReference>
<name>A0A0C3HGB2_OIDMZ</name>
<dbReference type="STRING" id="913774.A0A0C3HGB2"/>
<evidence type="ECO:0000256" key="5">
    <source>
        <dbReference type="SAM" id="MobiDB-lite"/>
    </source>
</evidence>
<dbReference type="Gene3D" id="3.30.460.10">
    <property type="entry name" value="Beta Polymerase, domain 2"/>
    <property type="match status" value="1"/>
</dbReference>